<dbReference type="PROSITE" id="PS51729">
    <property type="entry name" value="GNAT_YJDJ"/>
    <property type="match status" value="1"/>
</dbReference>
<evidence type="ECO:0000313" key="3">
    <source>
        <dbReference type="EMBL" id="BBZ46637.1"/>
    </source>
</evidence>
<dbReference type="AlphaFoldDB" id="A0A7I7YZB8"/>
<dbReference type="PANTHER" id="PTHR31435:SF10">
    <property type="entry name" value="BSR4717 PROTEIN"/>
    <property type="match status" value="1"/>
</dbReference>
<gene>
    <name evidence="3" type="ORF">MPRM_39180</name>
</gene>
<evidence type="ECO:0000313" key="4">
    <source>
        <dbReference type="Proteomes" id="UP000467105"/>
    </source>
</evidence>
<dbReference type="InterPro" id="IPR031165">
    <property type="entry name" value="GNAT_YJDJ"/>
</dbReference>
<dbReference type="Proteomes" id="UP000467105">
    <property type="component" value="Chromosome"/>
</dbReference>
<name>A0A7I7YZB8_9MYCO</name>
<dbReference type="InterPro" id="IPR016181">
    <property type="entry name" value="Acyl_CoA_acyltransferase"/>
</dbReference>
<organism evidence="3 4">
    <name type="scientific">Mycobacterium parmense</name>
    <dbReference type="NCBI Taxonomy" id="185642"/>
    <lineage>
        <taxon>Bacteria</taxon>
        <taxon>Bacillati</taxon>
        <taxon>Actinomycetota</taxon>
        <taxon>Actinomycetes</taxon>
        <taxon>Mycobacteriales</taxon>
        <taxon>Mycobacteriaceae</taxon>
        <taxon>Mycobacterium</taxon>
        <taxon>Mycobacterium simiae complex</taxon>
    </lineage>
</organism>
<feature type="region of interest" description="Disordered" evidence="1">
    <location>
        <begin position="1"/>
        <end position="27"/>
    </location>
</feature>
<evidence type="ECO:0000259" key="2">
    <source>
        <dbReference type="PROSITE" id="PS51729"/>
    </source>
</evidence>
<accession>A0A7I7YZB8</accession>
<proteinExistence type="predicted"/>
<dbReference type="EMBL" id="AP022614">
    <property type="protein sequence ID" value="BBZ46637.1"/>
    <property type="molecule type" value="Genomic_DNA"/>
</dbReference>
<dbReference type="PANTHER" id="PTHR31435">
    <property type="entry name" value="PROTEIN NATD1"/>
    <property type="match status" value="1"/>
</dbReference>
<dbReference type="Gene3D" id="3.40.630.30">
    <property type="match status" value="1"/>
</dbReference>
<keyword evidence="3" id="KW-0808">Transferase</keyword>
<feature type="compositionally biased region" description="Basic and acidic residues" evidence="1">
    <location>
        <begin position="1"/>
        <end position="23"/>
    </location>
</feature>
<feature type="domain" description="N-acetyltransferase" evidence="2">
    <location>
        <begin position="27"/>
        <end position="113"/>
    </location>
</feature>
<protein>
    <submittedName>
        <fullName evidence="3">N-acetyltransferase</fullName>
    </submittedName>
</protein>
<sequence length="126" mass="13968">MLHRDSHAKTEKRGNDMTADKTGAEATVTAEEGRYVIAVEGQTVGLADFADRDGQRVFYHTEIDSSFGGRGLATILVEEALNESRAEGKRIVPVCSMIGTVLKKHPEFDDITDPVTPDVHRWLRTR</sequence>
<dbReference type="SUPFAM" id="SSF55729">
    <property type="entry name" value="Acyl-CoA N-acyltransferases (Nat)"/>
    <property type="match status" value="1"/>
</dbReference>
<evidence type="ECO:0000256" key="1">
    <source>
        <dbReference type="SAM" id="MobiDB-lite"/>
    </source>
</evidence>
<dbReference type="Pfam" id="PF14542">
    <property type="entry name" value="Acetyltransf_CG"/>
    <property type="match status" value="1"/>
</dbReference>
<reference evidence="3 4" key="1">
    <citation type="journal article" date="2019" name="Emerg. Microbes Infect.">
        <title>Comprehensive subspecies identification of 175 nontuberculous mycobacteria species based on 7547 genomic profiles.</title>
        <authorList>
            <person name="Matsumoto Y."/>
            <person name="Kinjo T."/>
            <person name="Motooka D."/>
            <person name="Nabeya D."/>
            <person name="Jung N."/>
            <person name="Uechi K."/>
            <person name="Horii T."/>
            <person name="Iida T."/>
            <person name="Fujita J."/>
            <person name="Nakamura S."/>
        </authorList>
    </citation>
    <scope>NUCLEOTIDE SEQUENCE [LARGE SCALE GENOMIC DNA]</scope>
    <source>
        <strain evidence="3 4">JCM 14742</strain>
    </source>
</reference>
<keyword evidence="4" id="KW-1185">Reference proteome</keyword>
<dbReference type="GO" id="GO:0016740">
    <property type="term" value="F:transferase activity"/>
    <property type="evidence" value="ECO:0007669"/>
    <property type="project" value="UniProtKB-KW"/>
</dbReference>
<dbReference type="InterPro" id="IPR045057">
    <property type="entry name" value="Gcn5-rel_NAT"/>
</dbReference>